<keyword evidence="9 17" id="KW-0028">Amino-acid biosynthesis</keyword>
<evidence type="ECO:0000256" key="9">
    <source>
        <dbReference type="ARBA" id="ARBA00022605"/>
    </source>
</evidence>
<accession>A0A553ZZR0</accession>
<evidence type="ECO:0000256" key="16">
    <source>
        <dbReference type="ARBA" id="ARBA00023285"/>
    </source>
</evidence>
<dbReference type="InterPro" id="IPR016037">
    <property type="entry name" value="DHQ_synth_AroB"/>
</dbReference>
<dbReference type="GO" id="GO:0009423">
    <property type="term" value="P:chorismate biosynthetic process"/>
    <property type="evidence" value="ECO:0007669"/>
    <property type="project" value="UniProtKB-UniRule"/>
</dbReference>
<evidence type="ECO:0000256" key="15">
    <source>
        <dbReference type="ARBA" id="ARBA00023239"/>
    </source>
</evidence>
<dbReference type="GO" id="GO:0046872">
    <property type="term" value="F:metal ion binding"/>
    <property type="evidence" value="ECO:0007669"/>
    <property type="project" value="UniProtKB-KW"/>
</dbReference>
<keyword evidence="11 17" id="KW-0547">Nucleotide-binding</keyword>
<feature type="binding site" evidence="17">
    <location>
        <begin position="73"/>
        <end position="78"/>
    </location>
    <ligand>
        <name>NAD(+)</name>
        <dbReference type="ChEBI" id="CHEBI:57540"/>
    </ligand>
</feature>
<dbReference type="GO" id="GO:0000166">
    <property type="term" value="F:nucleotide binding"/>
    <property type="evidence" value="ECO:0007669"/>
    <property type="project" value="UniProtKB-KW"/>
</dbReference>
<dbReference type="GO" id="GO:0008652">
    <property type="term" value="P:amino acid biosynthetic process"/>
    <property type="evidence" value="ECO:0007669"/>
    <property type="project" value="UniProtKB-KW"/>
</dbReference>
<feature type="binding site" evidence="17">
    <location>
        <begin position="131"/>
        <end position="132"/>
    </location>
    <ligand>
        <name>NAD(+)</name>
        <dbReference type="ChEBI" id="CHEBI:57540"/>
    </ligand>
</feature>
<evidence type="ECO:0000259" key="19">
    <source>
        <dbReference type="Pfam" id="PF24621"/>
    </source>
</evidence>
<keyword evidence="13 17" id="KW-0520">NAD</keyword>
<evidence type="ECO:0000313" key="20">
    <source>
        <dbReference type="EMBL" id="TSB46915.1"/>
    </source>
</evidence>
<dbReference type="SUPFAM" id="SSF56796">
    <property type="entry name" value="Dehydroquinate synthase-like"/>
    <property type="match status" value="1"/>
</dbReference>
<evidence type="ECO:0000256" key="4">
    <source>
        <dbReference type="ARBA" id="ARBA00004661"/>
    </source>
</evidence>
<dbReference type="Gene3D" id="1.20.1090.10">
    <property type="entry name" value="Dehydroquinate synthase-like - alpha domain"/>
    <property type="match status" value="1"/>
</dbReference>
<comment type="function">
    <text evidence="17">Catalyzes the conversion of 3-deoxy-D-arabino-heptulosonate 7-phosphate (DAHP) to dehydroquinate (DHQ).</text>
</comment>
<dbReference type="GO" id="GO:0003856">
    <property type="term" value="F:3-dehydroquinate synthase activity"/>
    <property type="evidence" value="ECO:0007669"/>
    <property type="project" value="UniProtKB-UniRule"/>
</dbReference>
<dbReference type="EC" id="4.2.3.4" evidence="6 17"/>
<keyword evidence="8 17" id="KW-0963">Cytoplasm</keyword>
<dbReference type="InterPro" id="IPR030963">
    <property type="entry name" value="DHQ_synth_fam"/>
</dbReference>
<evidence type="ECO:0000256" key="7">
    <source>
        <dbReference type="ARBA" id="ARBA00017684"/>
    </source>
</evidence>
<evidence type="ECO:0000259" key="18">
    <source>
        <dbReference type="Pfam" id="PF01761"/>
    </source>
</evidence>
<dbReference type="GO" id="GO:0009073">
    <property type="term" value="P:aromatic amino acid family biosynthetic process"/>
    <property type="evidence" value="ECO:0007669"/>
    <property type="project" value="UniProtKB-KW"/>
</dbReference>
<feature type="binding site" evidence="17">
    <location>
        <position position="185"/>
    </location>
    <ligand>
        <name>Zn(2+)</name>
        <dbReference type="ChEBI" id="CHEBI:29105"/>
    </ligand>
</feature>
<feature type="binding site" evidence="17">
    <location>
        <position position="248"/>
    </location>
    <ligand>
        <name>Zn(2+)</name>
        <dbReference type="ChEBI" id="CHEBI:29105"/>
    </ligand>
</feature>
<dbReference type="GO" id="GO:0005737">
    <property type="term" value="C:cytoplasm"/>
    <property type="evidence" value="ECO:0007669"/>
    <property type="project" value="UniProtKB-SubCell"/>
</dbReference>
<dbReference type="Gene3D" id="3.40.50.1970">
    <property type="match status" value="1"/>
</dbReference>
<feature type="binding site" evidence="17">
    <location>
        <begin position="107"/>
        <end position="111"/>
    </location>
    <ligand>
        <name>NAD(+)</name>
        <dbReference type="ChEBI" id="CHEBI:57540"/>
    </ligand>
</feature>
<evidence type="ECO:0000256" key="14">
    <source>
        <dbReference type="ARBA" id="ARBA00023141"/>
    </source>
</evidence>
<comment type="cofactor">
    <cofactor evidence="2 17">
        <name>NAD(+)</name>
        <dbReference type="ChEBI" id="CHEBI:57540"/>
    </cofactor>
</comment>
<feature type="binding site" evidence="17">
    <location>
        <position position="143"/>
    </location>
    <ligand>
        <name>NAD(+)</name>
        <dbReference type="ChEBI" id="CHEBI:57540"/>
    </ligand>
</feature>
<dbReference type="FunFam" id="3.40.50.1970:FF:000001">
    <property type="entry name" value="3-dehydroquinate synthase"/>
    <property type="match status" value="1"/>
</dbReference>
<comment type="subcellular location">
    <subcellularLocation>
        <location evidence="3 17">Cytoplasm</location>
    </subcellularLocation>
</comment>
<comment type="caution">
    <text evidence="17">Lacks conserved residue(s) required for the propagation of feature annotation.</text>
</comment>
<evidence type="ECO:0000256" key="2">
    <source>
        <dbReference type="ARBA" id="ARBA00001911"/>
    </source>
</evidence>
<reference evidence="20 21" key="1">
    <citation type="submission" date="2019-07" db="EMBL/GenBank/DDBJ databases">
        <authorList>
            <person name="Park Y.J."/>
            <person name="Jeong S.E."/>
            <person name="Jung H.S."/>
        </authorList>
    </citation>
    <scope>NUCLEOTIDE SEQUENCE [LARGE SCALE GENOMIC DNA]</scope>
    <source>
        <strain evidence="21">P16(2019)</strain>
    </source>
</reference>
<evidence type="ECO:0000256" key="13">
    <source>
        <dbReference type="ARBA" id="ARBA00023027"/>
    </source>
</evidence>
<evidence type="ECO:0000256" key="12">
    <source>
        <dbReference type="ARBA" id="ARBA00022833"/>
    </source>
</evidence>
<keyword evidence="12 17" id="KW-0862">Zinc</keyword>
<evidence type="ECO:0000256" key="1">
    <source>
        <dbReference type="ARBA" id="ARBA00001393"/>
    </source>
</evidence>
<feature type="domain" description="3-dehydroquinate synthase C-terminal" evidence="19">
    <location>
        <begin position="182"/>
        <end position="325"/>
    </location>
</feature>
<feature type="binding site" evidence="17">
    <location>
        <position position="265"/>
    </location>
    <ligand>
        <name>Zn(2+)</name>
        <dbReference type="ChEBI" id="CHEBI:29105"/>
    </ligand>
</feature>
<evidence type="ECO:0000256" key="3">
    <source>
        <dbReference type="ARBA" id="ARBA00004496"/>
    </source>
</evidence>
<dbReference type="NCBIfam" id="TIGR01357">
    <property type="entry name" value="aroB"/>
    <property type="match status" value="1"/>
</dbReference>
<keyword evidence="16 17" id="KW-0170">Cobalt</keyword>
<keyword evidence="15 17" id="KW-0456">Lyase</keyword>
<dbReference type="OrthoDB" id="9806583at2"/>
<sequence>MKQVHVNTNDHSYTVYLDNGLRFETGKWLQKCLEQPVSSILVITDSTVGPLYLKDVLSGLSGFEQVHTVTIPSGEQSKSFAEYERLITEALTCGLDRKSVIIALGGGVVGDIAGFVAASYMRGIRFVQMPTTLLAHDSSVGGKVAINHALGKNMVGAFHQPEVVLYDTAMLGSLSTQEWRSGFAEVLKHGLILNRPFYEWLQTSIKSFDSIDNDLMAELLSQSIAIKAKVVSEDEQEHGVRALLNLGHTLGHAIESVSGYGRITHGEAVVIGIVFAMRLSEQLYDTHLDIPSFIAWVKSFGYETEIPNELSRQELLLAMKKDKKTEAGMIRMILLKEIGVACVEKVETDIIFSLLKEN</sequence>
<evidence type="ECO:0000256" key="11">
    <source>
        <dbReference type="ARBA" id="ARBA00022741"/>
    </source>
</evidence>
<evidence type="ECO:0000313" key="21">
    <source>
        <dbReference type="Proteomes" id="UP000318521"/>
    </source>
</evidence>
<comment type="cofactor">
    <cofactor evidence="17">
        <name>Co(2+)</name>
        <dbReference type="ChEBI" id="CHEBI:48828"/>
    </cofactor>
    <cofactor evidence="17">
        <name>Zn(2+)</name>
        <dbReference type="ChEBI" id="CHEBI:29105"/>
    </cofactor>
    <text evidence="17">Binds 1 divalent metal cation per subunit. Can use either Co(2+) or Zn(2+).</text>
</comment>
<evidence type="ECO:0000256" key="10">
    <source>
        <dbReference type="ARBA" id="ARBA00022723"/>
    </source>
</evidence>
<dbReference type="PIRSF" id="PIRSF001455">
    <property type="entry name" value="DHQ_synth"/>
    <property type="match status" value="1"/>
</dbReference>
<dbReference type="InterPro" id="IPR030960">
    <property type="entry name" value="DHQS/DOIS_N"/>
</dbReference>
<dbReference type="AlphaFoldDB" id="A0A553ZZR0"/>
<comment type="catalytic activity">
    <reaction evidence="1 17">
        <text>7-phospho-2-dehydro-3-deoxy-D-arabino-heptonate = 3-dehydroquinate + phosphate</text>
        <dbReference type="Rhea" id="RHEA:21968"/>
        <dbReference type="ChEBI" id="CHEBI:32364"/>
        <dbReference type="ChEBI" id="CHEBI:43474"/>
        <dbReference type="ChEBI" id="CHEBI:58394"/>
        <dbReference type="EC" id="4.2.3.4"/>
    </reaction>
</comment>
<proteinExistence type="inferred from homology"/>
<dbReference type="InterPro" id="IPR050071">
    <property type="entry name" value="Dehydroquinate_synthase"/>
</dbReference>
<name>A0A553ZZR0_9BACI</name>
<comment type="caution">
    <text evidence="20">The sequence shown here is derived from an EMBL/GenBank/DDBJ whole genome shotgun (WGS) entry which is preliminary data.</text>
</comment>
<evidence type="ECO:0000256" key="6">
    <source>
        <dbReference type="ARBA" id="ARBA00013031"/>
    </source>
</evidence>
<dbReference type="RefSeq" id="WP_143848145.1">
    <property type="nucleotide sequence ID" value="NZ_VLXZ01000004.1"/>
</dbReference>
<evidence type="ECO:0000256" key="5">
    <source>
        <dbReference type="ARBA" id="ARBA00005412"/>
    </source>
</evidence>
<organism evidence="20 21">
    <name type="scientific">Alkalicoccobacillus porphyridii</name>
    <dbReference type="NCBI Taxonomy" id="2597270"/>
    <lineage>
        <taxon>Bacteria</taxon>
        <taxon>Bacillati</taxon>
        <taxon>Bacillota</taxon>
        <taxon>Bacilli</taxon>
        <taxon>Bacillales</taxon>
        <taxon>Bacillaceae</taxon>
        <taxon>Alkalicoccobacillus</taxon>
    </lineage>
</organism>
<dbReference type="Pfam" id="PF01761">
    <property type="entry name" value="DHQ_synthase"/>
    <property type="match status" value="1"/>
</dbReference>
<keyword evidence="14 17" id="KW-0057">Aromatic amino acid biosynthesis</keyword>
<gene>
    <name evidence="17" type="primary">aroB</name>
    <name evidence="20" type="ORF">FN960_07795</name>
</gene>
<dbReference type="Proteomes" id="UP000318521">
    <property type="component" value="Unassembled WGS sequence"/>
</dbReference>
<feature type="binding site" evidence="17">
    <location>
        <position position="152"/>
    </location>
    <ligand>
        <name>NAD(+)</name>
        <dbReference type="ChEBI" id="CHEBI:57540"/>
    </ligand>
</feature>
<comment type="similarity">
    <text evidence="5 17">Belongs to the sugar phosphate cyclases superfamily. Dehydroquinate synthase family.</text>
</comment>
<dbReference type="EMBL" id="VLXZ01000004">
    <property type="protein sequence ID" value="TSB46915.1"/>
    <property type="molecule type" value="Genomic_DNA"/>
</dbReference>
<keyword evidence="10 17" id="KW-0479">Metal-binding</keyword>
<dbReference type="HAMAP" id="MF_00110">
    <property type="entry name" value="DHQ_synthase"/>
    <property type="match status" value="1"/>
</dbReference>
<dbReference type="Pfam" id="PF24621">
    <property type="entry name" value="DHQS_C"/>
    <property type="match status" value="1"/>
</dbReference>
<evidence type="ECO:0000256" key="17">
    <source>
        <dbReference type="HAMAP-Rule" id="MF_00110"/>
    </source>
</evidence>
<feature type="domain" description="3-dehydroquinate synthase N-terminal" evidence="18">
    <location>
        <begin position="69"/>
        <end position="180"/>
    </location>
</feature>
<dbReference type="PANTHER" id="PTHR43622:SF7">
    <property type="entry name" value="3-DEHYDROQUINATE SYNTHASE, CHLOROPLASTIC"/>
    <property type="match status" value="1"/>
</dbReference>
<dbReference type="PANTHER" id="PTHR43622">
    <property type="entry name" value="3-DEHYDROQUINATE SYNTHASE"/>
    <property type="match status" value="1"/>
</dbReference>
<comment type="pathway">
    <text evidence="4 17">Metabolic intermediate biosynthesis; chorismate biosynthesis; chorismate from D-erythrose 4-phosphate and phosphoenolpyruvate: step 2/7.</text>
</comment>
<dbReference type="UniPathway" id="UPA00053">
    <property type="reaction ID" value="UER00085"/>
</dbReference>
<keyword evidence="21" id="KW-1185">Reference proteome</keyword>
<dbReference type="InterPro" id="IPR056179">
    <property type="entry name" value="DHQS_C"/>
</dbReference>
<evidence type="ECO:0000256" key="8">
    <source>
        <dbReference type="ARBA" id="ARBA00022490"/>
    </source>
</evidence>
<dbReference type="CDD" id="cd08195">
    <property type="entry name" value="DHQS"/>
    <property type="match status" value="1"/>
</dbReference>
<protein>
    <recommendedName>
        <fullName evidence="7 17">3-dehydroquinate synthase</fullName>
        <shortName evidence="17">DHQS</shortName>
        <ecNumber evidence="6 17">4.2.3.4</ecNumber>
    </recommendedName>
</protein>